<dbReference type="OrthoDB" id="9801958at2"/>
<evidence type="ECO:0000259" key="4">
    <source>
        <dbReference type="PROSITE" id="PS50893"/>
    </source>
</evidence>
<gene>
    <name evidence="5" type="ordered locus">Slip_1326</name>
</gene>
<reference evidence="5 6" key="2">
    <citation type="journal article" date="2010" name="Stand. Genomic Sci.">
        <title>Complete genome sequence of Syntrophothermus lipocalidus type strain (TGB-C1).</title>
        <authorList>
            <person name="Djao O.D."/>
            <person name="Zhang X."/>
            <person name="Lucas S."/>
            <person name="Lapidus A."/>
            <person name="Del Rio T.G."/>
            <person name="Nolan M."/>
            <person name="Tice H."/>
            <person name="Cheng J.F."/>
            <person name="Han C."/>
            <person name="Tapia R."/>
            <person name="Goodwin L."/>
            <person name="Pitluck S."/>
            <person name="Liolios K."/>
            <person name="Ivanova N."/>
            <person name="Mavromatis K."/>
            <person name="Mikhailova N."/>
            <person name="Ovchinnikova G."/>
            <person name="Pati A."/>
            <person name="Brambilla E."/>
            <person name="Chen A."/>
            <person name="Palaniappan K."/>
            <person name="Land M."/>
            <person name="Hauser L."/>
            <person name="Chang Y.J."/>
            <person name="Jeffries C.D."/>
            <person name="Rohde M."/>
            <person name="Sikorski J."/>
            <person name="Spring S."/>
            <person name="Goker M."/>
            <person name="Detter J.C."/>
            <person name="Woyke T."/>
            <person name="Bristow J."/>
            <person name="Eisen J.A."/>
            <person name="Markowitz V."/>
            <person name="Hugenholtz P."/>
            <person name="Kyrpides N.C."/>
            <person name="Klenk H.P."/>
        </authorList>
    </citation>
    <scope>NUCLEOTIDE SEQUENCE [LARGE SCALE GENOMIC DNA]</scope>
    <source>
        <strain evidence="6">DSM 12680 / TGB-C1</strain>
    </source>
</reference>
<keyword evidence="6" id="KW-1185">Reference proteome</keyword>
<name>D7CN08_SYNLT</name>
<dbReference type="KEGG" id="slp:Slip_1326"/>
<dbReference type="InterPro" id="IPR050166">
    <property type="entry name" value="ABC_transporter_ATP-bind"/>
</dbReference>
<evidence type="ECO:0000256" key="2">
    <source>
        <dbReference type="ARBA" id="ARBA00022741"/>
    </source>
</evidence>
<dbReference type="PANTHER" id="PTHR42788">
    <property type="entry name" value="TAURINE IMPORT ATP-BINDING PROTEIN-RELATED"/>
    <property type="match status" value="1"/>
</dbReference>
<dbReference type="HOGENOM" id="CLU_000604_1_22_9"/>
<dbReference type="STRING" id="643648.Slip_1326"/>
<dbReference type="GO" id="GO:0005524">
    <property type="term" value="F:ATP binding"/>
    <property type="evidence" value="ECO:0007669"/>
    <property type="project" value="UniProtKB-KW"/>
</dbReference>
<dbReference type="Pfam" id="PF00005">
    <property type="entry name" value="ABC_tran"/>
    <property type="match status" value="1"/>
</dbReference>
<reference evidence="6" key="1">
    <citation type="journal article" date="2010" name="Stand. Genomic Sci.">
        <title>Complete genome sequence of Syntrophothermus lipocalidus type strain (TGB-C1T).</title>
        <authorList>
            <consortium name="US DOE Joint Genome Institute (JGI-PGF)"/>
            <person name="Djao O."/>
            <person name="Zhang X."/>
            <person name="Lucas S."/>
            <person name="Lapidus A."/>
            <person name="Glavina Del Rio T."/>
            <person name="Nolan M."/>
            <person name="Tice H."/>
            <person name="Cheng J."/>
            <person name="Han C."/>
            <person name="Tapia R."/>
            <person name="Goodwin L."/>
            <person name="Pitluck S."/>
            <person name="Liolios K."/>
            <person name="Ivanova N."/>
            <person name="Mavromatis K."/>
            <person name="Mikhailova N."/>
            <person name="Ovchinnikova G."/>
            <person name="Pati A."/>
            <person name="Brambilla E."/>
            <person name="Chen A."/>
            <person name="Palaniappan K."/>
            <person name="Land M."/>
            <person name="Hauser L."/>
            <person name="Chang Y."/>
            <person name="Jeffries C."/>
            <person name="Rohde M."/>
            <person name="Sikorski J."/>
            <person name="Spring S."/>
            <person name="Goker M."/>
            <person name="Detter J."/>
            <person name="Woyke T."/>
            <person name="Bristow J."/>
            <person name="Eisen J."/>
            <person name="Markowitz V."/>
            <person name="Hugenholtz P."/>
            <person name="Kyrpides N."/>
            <person name="Klenk H."/>
        </authorList>
    </citation>
    <scope>NUCLEOTIDE SEQUENCE [LARGE SCALE GENOMIC DNA]</scope>
    <source>
        <strain evidence="6">DSM 12680 / TGB-C1</strain>
    </source>
</reference>
<dbReference type="RefSeq" id="WP_013175495.1">
    <property type="nucleotide sequence ID" value="NC_014220.1"/>
</dbReference>
<evidence type="ECO:0000313" key="5">
    <source>
        <dbReference type="EMBL" id="ADI02093.1"/>
    </source>
</evidence>
<sequence>MLSVEGVSKVFLAGGRQVVALEDINLGIEPQEFAVIVGPSGCGKTTLLRMVAGLEKPTSGTITLHGRPISGPGADRGMVFQAYTLFPWLTVEDNVAFGPRLRRIPEKQVESIVDHYLQVTGLLEFRRLYPKALSGGMKQRVAIARAMANEPDILLMDEPFGALDAQTRVVMQELLLRVWEEDHKTVLFITHDIDEAIFLADTIHVMTRQPGTIKKTIKVSLPRPRDHSILLTPEFIAMKKEIVDMIWEESKKAAEEVSVLDV</sequence>
<evidence type="ECO:0000256" key="1">
    <source>
        <dbReference type="ARBA" id="ARBA00022448"/>
    </source>
</evidence>
<dbReference type="EMBL" id="CP002048">
    <property type="protein sequence ID" value="ADI02093.1"/>
    <property type="molecule type" value="Genomic_DNA"/>
</dbReference>
<dbReference type="PROSITE" id="PS50893">
    <property type="entry name" value="ABC_TRANSPORTER_2"/>
    <property type="match status" value="1"/>
</dbReference>
<dbReference type="PANTHER" id="PTHR42788:SF13">
    <property type="entry name" value="ALIPHATIC SULFONATES IMPORT ATP-BINDING PROTEIN SSUB"/>
    <property type="match status" value="1"/>
</dbReference>
<accession>D7CN08</accession>
<dbReference type="eggNOG" id="COG1116">
    <property type="taxonomic scope" value="Bacteria"/>
</dbReference>
<dbReference type="CDD" id="cd03293">
    <property type="entry name" value="ABC_NrtD_SsuB_transporters"/>
    <property type="match status" value="1"/>
</dbReference>
<proteinExistence type="predicted"/>
<organism evidence="5 6">
    <name type="scientific">Syntrophothermus lipocalidus (strain DSM 12680 / TGB-C1)</name>
    <dbReference type="NCBI Taxonomy" id="643648"/>
    <lineage>
        <taxon>Bacteria</taxon>
        <taxon>Bacillati</taxon>
        <taxon>Bacillota</taxon>
        <taxon>Clostridia</taxon>
        <taxon>Eubacteriales</taxon>
        <taxon>Syntrophomonadaceae</taxon>
        <taxon>Syntrophothermus</taxon>
    </lineage>
</organism>
<dbReference type="PROSITE" id="PS00211">
    <property type="entry name" value="ABC_TRANSPORTER_1"/>
    <property type="match status" value="1"/>
</dbReference>
<dbReference type="InterPro" id="IPR003593">
    <property type="entry name" value="AAA+_ATPase"/>
</dbReference>
<evidence type="ECO:0000313" key="6">
    <source>
        <dbReference type="Proteomes" id="UP000000378"/>
    </source>
</evidence>
<dbReference type="InterPro" id="IPR003439">
    <property type="entry name" value="ABC_transporter-like_ATP-bd"/>
</dbReference>
<dbReference type="AlphaFoldDB" id="D7CN08"/>
<dbReference type="SUPFAM" id="SSF52540">
    <property type="entry name" value="P-loop containing nucleoside triphosphate hydrolases"/>
    <property type="match status" value="1"/>
</dbReference>
<protein>
    <submittedName>
        <fullName evidence="5">ABC transporter related protein</fullName>
    </submittedName>
</protein>
<dbReference type="InterPro" id="IPR017871">
    <property type="entry name" value="ABC_transporter-like_CS"/>
</dbReference>
<evidence type="ECO:0000256" key="3">
    <source>
        <dbReference type="ARBA" id="ARBA00022840"/>
    </source>
</evidence>
<dbReference type="SMART" id="SM00382">
    <property type="entry name" value="AAA"/>
    <property type="match status" value="1"/>
</dbReference>
<keyword evidence="2" id="KW-0547">Nucleotide-binding</keyword>
<keyword evidence="3" id="KW-0067">ATP-binding</keyword>
<keyword evidence="1" id="KW-0813">Transport</keyword>
<dbReference type="Gene3D" id="3.40.50.300">
    <property type="entry name" value="P-loop containing nucleotide triphosphate hydrolases"/>
    <property type="match status" value="1"/>
</dbReference>
<dbReference type="InterPro" id="IPR027417">
    <property type="entry name" value="P-loop_NTPase"/>
</dbReference>
<dbReference type="GO" id="GO:0016887">
    <property type="term" value="F:ATP hydrolysis activity"/>
    <property type="evidence" value="ECO:0007669"/>
    <property type="project" value="InterPro"/>
</dbReference>
<dbReference type="Proteomes" id="UP000000378">
    <property type="component" value="Chromosome"/>
</dbReference>
<feature type="domain" description="ABC transporter" evidence="4">
    <location>
        <begin position="2"/>
        <end position="233"/>
    </location>
</feature>